<dbReference type="GO" id="GO:0004252">
    <property type="term" value="F:serine-type endopeptidase activity"/>
    <property type="evidence" value="ECO:0007669"/>
    <property type="project" value="InterPro"/>
</dbReference>
<dbReference type="InterPro" id="IPR001314">
    <property type="entry name" value="Peptidase_S1A"/>
</dbReference>
<evidence type="ECO:0000256" key="4">
    <source>
        <dbReference type="ARBA" id="ARBA00023157"/>
    </source>
</evidence>
<reference evidence="8 9" key="1">
    <citation type="journal article" date="2022" name="Nat. Ecol. Evol.">
        <title>A masculinizing supergene underlies an exaggerated male reproductive morph in a spider.</title>
        <authorList>
            <person name="Hendrickx F."/>
            <person name="De Corte Z."/>
            <person name="Sonet G."/>
            <person name="Van Belleghem S.M."/>
            <person name="Kostlbacher S."/>
            <person name="Vangestel C."/>
        </authorList>
    </citation>
    <scope>NUCLEOTIDE SEQUENCE [LARGE SCALE GENOMIC DNA]</scope>
    <source>
        <strain evidence="8">W744_W776</strain>
    </source>
</reference>
<dbReference type="PANTHER" id="PTHR24252:SF18">
    <property type="entry name" value="OVOCHYMASE 1"/>
    <property type="match status" value="1"/>
</dbReference>
<gene>
    <name evidence="8" type="ORF">JTE90_009989</name>
</gene>
<keyword evidence="1 5" id="KW-0645">Protease</keyword>
<name>A0AAV6UH65_9ARAC</name>
<dbReference type="FunFam" id="2.40.10.10:FF:000006">
    <property type="entry name" value="Serine proteinase stubble"/>
    <property type="match status" value="1"/>
</dbReference>
<dbReference type="PRINTS" id="PR00722">
    <property type="entry name" value="CHYMOTRYPSIN"/>
</dbReference>
<keyword evidence="4" id="KW-1015">Disulfide bond</keyword>
<keyword evidence="6" id="KW-0732">Signal</keyword>
<keyword evidence="3 5" id="KW-0720">Serine protease</keyword>
<feature type="domain" description="Peptidase S1" evidence="7">
    <location>
        <begin position="144"/>
        <end position="382"/>
    </location>
</feature>
<keyword evidence="2 5" id="KW-0378">Hydrolase</keyword>
<dbReference type="InterPro" id="IPR001254">
    <property type="entry name" value="Trypsin_dom"/>
</dbReference>
<evidence type="ECO:0000256" key="6">
    <source>
        <dbReference type="SAM" id="SignalP"/>
    </source>
</evidence>
<dbReference type="PROSITE" id="PS00135">
    <property type="entry name" value="TRYPSIN_SER"/>
    <property type="match status" value="1"/>
</dbReference>
<dbReference type="InterPro" id="IPR033116">
    <property type="entry name" value="TRYPSIN_SER"/>
</dbReference>
<dbReference type="SMART" id="SM00020">
    <property type="entry name" value="Tryp_SPc"/>
    <property type="match status" value="1"/>
</dbReference>
<evidence type="ECO:0000259" key="7">
    <source>
        <dbReference type="PROSITE" id="PS50240"/>
    </source>
</evidence>
<dbReference type="InterPro" id="IPR043504">
    <property type="entry name" value="Peptidase_S1_PA_chymotrypsin"/>
</dbReference>
<dbReference type="SUPFAM" id="SSF50494">
    <property type="entry name" value="Trypsin-like serine proteases"/>
    <property type="match status" value="1"/>
</dbReference>
<feature type="chain" id="PRO_5043753479" description="Peptidase S1 domain-containing protein" evidence="6">
    <location>
        <begin position="22"/>
        <end position="385"/>
    </location>
</feature>
<feature type="signal peptide" evidence="6">
    <location>
        <begin position="1"/>
        <end position="21"/>
    </location>
</feature>
<dbReference type="EMBL" id="JAFNEN010000457">
    <property type="protein sequence ID" value="KAG8182626.1"/>
    <property type="molecule type" value="Genomic_DNA"/>
</dbReference>
<keyword evidence="9" id="KW-1185">Reference proteome</keyword>
<evidence type="ECO:0000313" key="8">
    <source>
        <dbReference type="EMBL" id="KAG8182626.1"/>
    </source>
</evidence>
<dbReference type="Pfam" id="PF00089">
    <property type="entry name" value="Trypsin"/>
    <property type="match status" value="1"/>
</dbReference>
<dbReference type="GO" id="GO:0006508">
    <property type="term" value="P:proteolysis"/>
    <property type="evidence" value="ECO:0007669"/>
    <property type="project" value="UniProtKB-KW"/>
</dbReference>
<dbReference type="Proteomes" id="UP000827092">
    <property type="component" value="Unassembled WGS sequence"/>
</dbReference>
<evidence type="ECO:0000313" key="9">
    <source>
        <dbReference type="Proteomes" id="UP000827092"/>
    </source>
</evidence>
<dbReference type="Gene3D" id="2.40.10.10">
    <property type="entry name" value="Trypsin-like serine proteases"/>
    <property type="match status" value="1"/>
</dbReference>
<sequence>MGVLLHSSVLVLFWFVGFTWSQPTSTTTVTTDTEVFFNGTHGTTTEDGANTTITVKTTVIEETTVSGQTTVVEKTTVTGQTTVTVETTIAEETTTVIPVTNSTDFTRSPKSATVAETPVLLSLPLQAAVPKRQCGRRFARNARIVGGGDTYEGEFPWAVSVRLLTTHYCGGAIITKYWILTAAHCVKRYSARYFRIRVGEKDISKDGFRPDVDIHVDEVSVHPGFGRPRRYSNDLALLRLKRPLSFDAYAQPICLPDPEQSLEGRNATAVGWGWMNEIQKVKPDVLQKVQVPILNNSVCAKWYADVYNGYVQIYDYQICAGFKEGKKDSCQGDSGGPLVLKDGDHFSIIGVVSAGVGCGREKLPGIYSRVSLFVPWIRQVTGLQV</sequence>
<dbReference type="PROSITE" id="PS00134">
    <property type="entry name" value="TRYPSIN_HIS"/>
    <property type="match status" value="1"/>
</dbReference>
<evidence type="ECO:0000256" key="2">
    <source>
        <dbReference type="ARBA" id="ARBA00022801"/>
    </source>
</evidence>
<protein>
    <recommendedName>
        <fullName evidence="7">Peptidase S1 domain-containing protein</fullName>
    </recommendedName>
</protein>
<dbReference type="PANTHER" id="PTHR24252">
    <property type="entry name" value="ACROSIN-RELATED"/>
    <property type="match status" value="1"/>
</dbReference>
<evidence type="ECO:0000256" key="1">
    <source>
        <dbReference type="ARBA" id="ARBA00022670"/>
    </source>
</evidence>
<evidence type="ECO:0000256" key="5">
    <source>
        <dbReference type="RuleBase" id="RU363034"/>
    </source>
</evidence>
<dbReference type="InterPro" id="IPR018114">
    <property type="entry name" value="TRYPSIN_HIS"/>
</dbReference>
<dbReference type="CDD" id="cd00190">
    <property type="entry name" value="Tryp_SPc"/>
    <property type="match status" value="1"/>
</dbReference>
<organism evidence="8 9">
    <name type="scientific">Oedothorax gibbosus</name>
    <dbReference type="NCBI Taxonomy" id="931172"/>
    <lineage>
        <taxon>Eukaryota</taxon>
        <taxon>Metazoa</taxon>
        <taxon>Ecdysozoa</taxon>
        <taxon>Arthropoda</taxon>
        <taxon>Chelicerata</taxon>
        <taxon>Arachnida</taxon>
        <taxon>Araneae</taxon>
        <taxon>Araneomorphae</taxon>
        <taxon>Entelegynae</taxon>
        <taxon>Araneoidea</taxon>
        <taxon>Linyphiidae</taxon>
        <taxon>Erigoninae</taxon>
        <taxon>Oedothorax</taxon>
    </lineage>
</organism>
<dbReference type="PROSITE" id="PS50240">
    <property type="entry name" value="TRYPSIN_DOM"/>
    <property type="match status" value="1"/>
</dbReference>
<dbReference type="AlphaFoldDB" id="A0AAV6UH65"/>
<comment type="caution">
    <text evidence="8">The sequence shown here is derived from an EMBL/GenBank/DDBJ whole genome shotgun (WGS) entry which is preliminary data.</text>
</comment>
<dbReference type="InterPro" id="IPR009003">
    <property type="entry name" value="Peptidase_S1_PA"/>
</dbReference>
<proteinExistence type="predicted"/>
<accession>A0AAV6UH65</accession>
<evidence type="ECO:0000256" key="3">
    <source>
        <dbReference type="ARBA" id="ARBA00022825"/>
    </source>
</evidence>